<protein>
    <submittedName>
        <fullName evidence="5">SyrP protein</fullName>
    </submittedName>
</protein>
<dbReference type="PANTHER" id="PTHR10696">
    <property type="entry name" value="GAMMA-BUTYROBETAINE HYDROXYLASE-RELATED"/>
    <property type="match status" value="1"/>
</dbReference>
<evidence type="ECO:0000256" key="2">
    <source>
        <dbReference type="ARBA" id="ARBA00023002"/>
    </source>
</evidence>
<dbReference type="Proteomes" id="UP001055453">
    <property type="component" value="Chromosome"/>
</dbReference>
<dbReference type="InterPro" id="IPR042098">
    <property type="entry name" value="TauD-like_sf"/>
</dbReference>
<evidence type="ECO:0000256" key="3">
    <source>
        <dbReference type="ARBA" id="ARBA00023194"/>
    </source>
</evidence>
<dbReference type="InterPro" id="IPR050411">
    <property type="entry name" value="AlphaKG_dependent_hydroxylases"/>
</dbReference>
<name>A0ABN6QE35_NOSCO</name>
<dbReference type="PANTHER" id="PTHR10696:SF56">
    <property type="entry name" value="TAUD_TFDA-LIKE DOMAIN-CONTAINING PROTEIN"/>
    <property type="match status" value="1"/>
</dbReference>
<keyword evidence="6" id="KW-1185">Reference proteome</keyword>
<sequence>MLTDTEKQQKNMVEAKHEEIKLKKFIGIKPKSVKLPAGELIKNDYLQPEQTLPLVIKPNINDIDIIDWAKNNREFLSSKLKHHGAILFRDCNINSVATFEKLAQAICPELFGEYGDLPREEIGSKVYGSTPYPEDQAILFHNESSHMHCWPLKIWFFCLQPAQQGGETPIVDCRKLYQLLNSQIRETLEKKQLMYVRNYIEGLDVSWQDFFHTSDKTVVENYCHKAGIEFEWLPNNNLRTRKIRPAIVNHPYTGEKVFFNQIQLHHISCLEATVRESLLSIFGETNVPRNVYYGDGSAIEDAVMAEINQVYQQATISFPWQQGDVLMLDNMLTAHGRFPYIGPRKIVVAMGEMMNSVDV</sequence>
<comment type="cofactor">
    <cofactor evidence="1">
        <name>Fe(2+)</name>
        <dbReference type="ChEBI" id="CHEBI:29033"/>
    </cofactor>
</comment>
<dbReference type="Gene3D" id="3.60.130.10">
    <property type="entry name" value="Clavaminate synthase-like"/>
    <property type="match status" value="1"/>
</dbReference>
<evidence type="ECO:0000259" key="4">
    <source>
        <dbReference type="Pfam" id="PF02668"/>
    </source>
</evidence>
<dbReference type="InterPro" id="IPR003819">
    <property type="entry name" value="TauD/TfdA-like"/>
</dbReference>
<keyword evidence="3" id="KW-0045">Antibiotic biosynthesis</keyword>
<keyword evidence="2" id="KW-0560">Oxidoreductase</keyword>
<reference evidence="5" key="1">
    <citation type="submission" date="2022-04" db="EMBL/GenBank/DDBJ databases">
        <title>Complete genome sequence of a cyanobacterium, Nostoc sp. SO-36, isolated in Antarctica.</title>
        <authorList>
            <person name="Kanesaki Y."/>
            <person name="Effendi D."/>
            <person name="Sakamoto T."/>
            <person name="Ohtani S."/>
            <person name="Awai K."/>
        </authorList>
    </citation>
    <scope>NUCLEOTIDE SEQUENCE</scope>
    <source>
        <strain evidence="5">SO-36</strain>
    </source>
</reference>
<evidence type="ECO:0000313" key="6">
    <source>
        <dbReference type="Proteomes" id="UP001055453"/>
    </source>
</evidence>
<organism evidence="5 6">
    <name type="scientific">Nostoc cf. commune SO-36</name>
    <dbReference type="NCBI Taxonomy" id="449208"/>
    <lineage>
        <taxon>Bacteria</taxon>
        <taxon>Bacillati</taxon>
        <taxon>Cyanobacteriota</taxon>
        <taxon>Cyanophyceae</taxon>
        <taxon>Nostocales</taxon>
        <taxon>Nostocaceae</taxon>
        <taxon>Nostoc</taxon>
    </lineage>
</organism>
<dbReference type="SUPFAM" id="SSF51197">
    <property type="entry name" value="Clavaminate synthase-like"/>
    <property type="match status" value="1"/>
</dbReference>
<gene>
    <name evidence="5" type="ORF">ANSO36C_55190</name>
</gene>
<proteinExistence type="predicted"/>
<dbReference type="EMBL" id="AP025732">
    <property type="protein sequence ID" value="BDI19717.1"/>
    <property type="molecule type" value="Genomic_DNA"/>
</dbReference>
<accession>A0ABN6QE35</accession>
<dbReference type="Pfam" id="PF02668">
    <property type="entry name" value="TauD"/>
    <property type="match status" value="1"/>
</dbReference>
<evidence type="ECO:0000256" key="1">
    <source>
        <dbReference type="ARBA" id="ARBA00001954"/>
    </source>
</evidence>
<feature type="domain" description="TauD/TfdA-like" evidence="4">
    <location>
        <begin position="62"/>
        <end position="349"/>
    </location>
</feature>
<evidence type="ECO:0000313" key="5">
    <source>
        <dbReference type="EMBL" id="BDI19717.1"/>
    </source>
</evidence>